<dbReference type="CDD" id="cd01127">
    <property type="entry name" value="TrwB_TraG_TraD_VirD4"/>
    <property type="match status" value="1"/>
</dbReference>
<keyword evidence="4" id="KW-0812">Transmembrane</keyword>
<evidence type="ECO:0000256" key="2">
    <source>
        <dbReference type="ARBA" id="ARBA00008806"/>
    </source>
</evidence>
<dbReference type="PANTHER" id="PTHR37937">
    <property type="entry name" value="CONJUGATIVE TRANSFER: DNA TRANSPORT"/>
    <property type="match status" value="1"/>
</dbReference>
<dbReference type="SUPFAM" id="SSF52540">
    <property type="entry name" value="P-loop containing nucleoside triphosphate hydrolases"/>
    <property type="match status" value="1"/>
</dbReference>
<keyword evidence="5" id="KW-0184">Conjugation</keyword>
<evidence type="ECO:0000313" key="9">
    <source>
        <dbReference type="Proteomes" id="UP000295351"/>
    </source>
</evidence>
<keyword evidence="7" id="KW-0472">Membrane</keyword>
<evidence type="ECO:0000256" key="1">
    <source>
        <dbReference type="ARBA" id="ARBA00004651"/>
    </source>
</evidence>
<dbReference type="EMBL" id="SLVX01000004">
    <property type="protein sequence ID" value="TCN46348.1"/>
    <property type="molecule type" value="Genomic_DNA"/>
</dbReference>
<dbReference type="GO" id="GO:0005886">
    <property type="term" value="C:plasma membrane"/>
    <property type="evidence" value="ECO:0007669"/>
    <property type="project" value="UniProtKB-SubCell"/>
</dbReference>
<evidence type="ECO:0000256" key="7">
    <source>
        <dbReference type="ARBA" id="ARBA00023136"/>
    </source>
</evidence>
<keyword evidence="3" id="KW-1003">Cell membrane</keyword>
<dbReference type="RefSeq" id="WP_133033777.1">
    <property type="nucleotide sequence ID" value="NZ_BAABEI010000012.1"/>
</dbReference>
<comment type="similarity">
    <text evidence="2">Belongs to the VirD4/TraG family.</text>
</comment>
<evidence type="ECO:0000313" key="8">
    <source>
        <dbReference type="EMBL" id="TCN46348.1"/>
    </source>
</evidence>
<dbReference type="InterPro" id="IPR051539">
    <property type="entry name" value="T4SS-coupling_protein"/>
</dbReference>
<evidence type="ECO:0000256" key="4">
    <source>
        <dbReference type="ARBA" id="ARBA00022692"/>
    </source>
</evidence>
<dbReference type="Gene3D" id="3.40.50.300">
    <property type="entry name" value="P-loop containing nucleotide triphosphate hydrolases"/>
    <property type="match status" value="1"/>
</dbReference>
<sequence length="674" mass="74256">MSLPVHPKSGPINRAAFLSGLGGTAAWQFWPMADSGLLQTITAGLCLAVSIPSGIRTAVLLVKDYKLRRDLARAAEASSDHGTAREAEWHELVARGMERPASGNLLGLHRHDDKMLLLPVFTPPKTPFALIEMPPGVGKTVNYVIGSVLHQARLGKSLFIPDVKAELAPMLVRALKALGIEVWCVNPAKLHLKLCGDTELNLYQAVLDACHDEGDFRKDAIKLALDLADLHLPEPSGGEDKNIFFRNGSRRCLTVGILSQAILDPAGCTPSDVFALLNDPALFPKRLVELRHNLPKKMPKDAIVAFLRTQAASLLDILKNNAEHAHSFIEGATQRLIAFNQGGRMAGYGRTATVNIADMRKRQIAVFVMAPLSHARDFAPVVSLLNHSLLEVAKRNPAGHPVHIVGEEALNFRFSNLASDMETMRGLHISADLYIQSFDGLIRKYGRDTANAIESYSDTRIYGGLNSYHRAKHVSDMLAEATIRRQDYSYKADVADIGVSSRELGRKLMTPDEILAMDRGDAWVFVRGLRPMRLAMIDYGRVAPWRDEVADNPLEGTRLRGEAAFTIRYADKDTTPPEPPTIEGVAYPSAIPAKRKRRMTPPVRLRHLAWVPFVVAATFIDLTTLPTPHVRLTATYSGPDSARFYHRCDYVGLHARTIAPPDGRCPVVAFFPAY</sequence>
<evidence type="ECO:0000256" key="6">
    <source>
        <dbReference type="ARBA" id="ARBA00022989"/>
    </source>
</evidence>
<comment type="caution">
    <text evidence="8">The sequence shown here is derived from an EMBL/GenBank/DDBJ whole genome shotgun (WGS) entry which is preliminary data.</text>
</comment>
<dbReference type="PANTHER" id="PTHR37937:SF1">
    <property type="entry name" value="CONJUGATIVE TRANSFER: DNA TRANSPORT"/>
    <property type="match status" value="1"/>
</dbReference>
<accession>A0A4R2CX68</accession>
<protein>
    <submittedName>
        <fullName evidence="8">Type IV secretory pathway TraG/TraD family ATPase VirD4</fullName>
    </submittedName>
</protein>
<evidence type="ECO:0000256" key="3">
    <source>
        <dbReference type="ARBA" id="ARBA00022475"/>
    </source>
</evidence>
<comment type="subcellular location">
    <subcellularLocation>
        <location evidence="1">Cell membrane</location>
        <topology evidence="1">Multi-pass membrane protein</topology>
    </subcellularLocation>
</comment>
<evidence type="ECO:0000256" key="5">
    <source>
        <dbReference type="ARBA" id="ARBA00022971"/>
    </source>
</evidence>
<keyword evidence="6" id="KW-1133">Transmembrane helix</keyword>
<dbReference type="InterPro" id="IPR003688">
    <property type="entry name" value="TraG/VirD4"/>
</dbReference>
<proteinExistence type="inferred from homology"/>
<gene>
    <name evidence="8" type="ORF">EV665_10419</name>
</gene>
<dbReference type="Pfam" id="PF02534">
    <property type="entry name" value="T4SS-DNA_transf"/>
    <property type="match status" value="1"/>
</dbReference>
<dbReference type="Proteomes" id="UP000295351">
    <property type="component" value="Unassembled WGS sequence"/>
</dbReference>
<dbReference type="InterPro" id="IPR027417">
    <property type="entry name" value="P-loop_NTPase"/>
</dbReference>
<dbReference type="AlphaFoldDB" id="A0A4R2CX68"/>
<keyword evidence="9" id="KW-1185">Reference proteome</keyword>
<organism evidence="8 9">
    <name type="scientific">Shinella granuli</name>
    <dbReference type="NCBI Taxonomy" id="323621"/>
    <lineage>
        <taxon>Bacteria</taxon>
        <taxon>Pseudomonadati</taxon>
        <taxon>Pseudomonadota</taxon>
        <taxon>Alphaproteobacteria</taxon>
        <taxon>Hyphomicrobiales</taxon>
        <taxon>Rhizobiaceae</taxon>
        <taxon>Shinella</taxon>
    </lineage>
</organism>
<name>A0A4R2CX68_SHIGR</name>
<reference evidence="8 9" key="1">
    <citation type="submission" date="2019-03" db="EMBL/GenBank/DDBJ databases">
        <title>Genomic Encyclopedia of Type Strains, Phase IV (KMG-IV): sequencing the most valuable type-strain genomes for metagenomic binning, comparative biology and taxonomic classification.</title>
        <authorList>
            <person name="Goeker M."/>
        </authorList>
    </citation>
    <scope>NUCLEOTIDE SEQUENCE [LARGE SCALE GENOMIC DNA]</scope>
    <source>
        <strain evidence="8 9">DSM 18401</strain>
    </source>
</reference>